<reference evidence="1 2" key="1">
    <citation type="submission" date="2019-08" db="EMBL/GenBank/DDBJ databases">
        <title>In-depth cultivation of the pig gut microbiome towards novel bacterial diversity and tailored functional studies.</title>
        <authorList>
            <person name="Wylensek D."/>
            <person name="Hitch T.C.A."/>
            <person name="Clavel T."/>
        </authorList>
    </citation>
    <scope>NUCLEOTIDE SEQUENCE [LARGE SCALE GENOMIC DNA]</scope>
    <source>
        <strain evidence="1 2">WCA-693-APC-5D-A</strain>
    </source>
</reference>
<evidence type="ECO:0000313" key="1">
    <source>
        <dbReference type="EMBL" id="MSU07804.1"/>
    </source>
</evidence>
<dbReference type="AlphaFoldDB" id="A0A6I2UDR0"/>
<accession>A0A6I2UDR0</accession>
<comment type="caution">
    <text evidence="1">The sequence shown here is derived from an EMBL/GenBank/DDBJ whole genome shotgun (WGS) entry which is preliminary data.</text>
</comment>
<evidence type="ECO:0000313" key="2">
    <source>
        <dbReference type="Proteomes" id="UP000433181"/>
    </source>
</evidence>
<dbReference type="GeneID" id="96777722"/>
<sequence length="241" mass="27045">MESKLAKALRLKNHPVAVYRSDALPEGAMQFREGVWGCVIAMLNTVAKKGRTAAFCRERVECIGGKAGLGLEPYPHGFIEKFISTGEGIPRPGEWYKQSPELALEFMDNIPKVPQKKYVVFRPLDEVGDGDEQPELVVFLVNPDRLSALAGLANYDTPNQDNVKLLFGAGCTQSVLYGLDAHEQGQRTCYIGLTDLSARKVIDKDILSFSIPYQRYLEMEANVDECFFKTETWEYIAKRLD</sequence>
<proteinExistence type="predicted"/>
<dbReference type="RefSeq" id="WP_154405707.1">
    <property type="nucleotide sequence ID" value="NZ_JBGUUA010000069.1"/>
</dbReference>
<keyword evidence="2" id="KW-1185">Reference proteome</keyword>
<dbReference type="InterPro" id="IPR003748">
    <property type="entry name" value="DUF169"/>
</dbReference>
<evidence type="ECO:0008006" key="3">
    <source>
        <dbReference type="Google" id="ProtNLM"/>
    </source>
</evidence>
<gene>
    <name evidence="1" type="ORF">FYJ84_02220</name>
</gene>
<dbReference type="EMBL" id="VUNR01000003">
    <property type="protein sequence ID" value="MSU07804.1"/>
    <property type="molecule type" value="Genomic_DNA"/>
</dbReference>
<dbReference type="Pfam" id="PF02596">
    <property type="entry name" value="DUF169"/>
    <property type="match status" value="1"/>
</dbReference>
<dbReference type="Proteomes" id="UP000433181">
    <property type="component" value="Unassembled WGS sequence"/>
</dbReference>
<name>A0A6I2UDR0_9FIRM</name>
<protein>
    <recommendedName>
        <fullName evidence="3">DUF169 domain-containing protein</fullName>
    </recommendedName>
</protein>
<organism evidence="1 2">
    <name type="scientific">Anaerovibrio slackiae</name>
    <dbReference type="NCBI Taxonomy" id="2652309"/>
    <lineage>
        <taxon>Bacteria</taxon>
        <taxon>Bacillati</taxon>
        <taxon>Bacillota</taxon>
        <taxon>Negativicutes</taxon>
        <taxon>Selenomonadales</taxon>
        <taxon>Selenomonadaceae</taxon>
        <taxon>Anaerovibrio</taxon>
    </lineage>
</organism>